<dbReference type="NCBIfam" id="TIGR01571">
    <property type="entry name" value="A_thal_Cys_rich"/>
    <property type="match status" value="1"/>
</dbReference>
<name>A0AAD3DSP4_9CHLO</name>
<dbReference type="Proteomes" id="UP001054857">
    <property type="component" value="Unassembled WGS sequence"/>
</dbReference>
<dbReference type="InterPro" id="IPR006461">
    <property type="entry name" value="PLAC_motif_containing"/>
</dbReference>
<accession>A0AAD3DSP4</accession>
<protein>
    <recommendedName>
        <fullName evidence="3">PLAC8 family protein</fullName>
    </recommendedName>
</protein>
<dbReference type="Pfam" id="PF04749">
    <property type="entry name" value="PLAC8"/>
    <property type="match status" value="1"/>
</dbReference>
<sequence length="235" mass="24386">MGYDEAHEKQQLLEKSMPNGPAAPAPVDPVTLDDKWSTGLCDCCAHPGGGALGCVSMCLPFVQYGVLAQQLPKGATYFSGSFGNAAGAFLCLDCVSATFNCSLWPGVSLLPTSALLHMHMRSHLRTKYGIKGCWFNDLCTSWWCGPCALAQETREMIIRAAKEGAPTSAPPVYLLGNLVLPSPAAYTAATPAAAVGAPAAAPLMTAVPPPATGFPVPPTQVATITLKKAEAAPAK</sequence>
<keyword evidence="2" id="KW-1185">Reference proteome</keyword>
<proteinExistence type="predicted"/>
<dbReference type="PANTHER" id="PTHR15907">
    <property type="entry name" value="DUF614 FAMILY PROTEIN-RELATED"/>
    <property type="match status" value="1"/>
</dbReference>
<dbReference type="AlphaFoldDB" id="A0AAD3DSP4"/>
<reference evidence="1 2" key="1">
    <citation type="journal article" date="2021" name="Sci. Rep.">
        <title>Genome sequencing of the multicellular alga Astrephomene provides insights into convergent evolution of germ-soma differentiation.</title>
        <authorList>
            <person name="Yamashita S."/>
            <person name="Yamamoto K."/>
            <person name="Matsuzaki R."/>
            <person name="Suzuki S."/>
            <person name="Yamaguchi H."/>
            <person name="Hirooka S."/>
            <person name="Minakuchi Y."/>
            <person name="Miyagishima S."/>
            <person name="Kawachi M."/>
            <person name="Toyoda A."/>
            <person name="Nozaki H."/>
        </authorList>
    </citation>
    <scope>NUCLEOTIDE SEQUENCE [LARGE SCALE GENOMIC DNA]</scope>
    <source>
        <strain evidence="1 2">NIES-4017</strain>
    </source>
</reference>
<comment type="caution">
    <text evidence="1">The sequence shown here is derived from an EMBL/GenBank/DDBJ whole genome shotgun (WGS) entry which is preliminary data.</text>
</comment>
<evidence type="ECO:0008006" key="3">
    <source>
        <dbReference type="Google" id="ProtNLM"/>
    </source>
</evidence>
<dbReference type="EMBL" id="BMAR01000018">
    <property type="protein sequence ID" value="GFR47355.1"/>
    <property type="molecule type" value="Genomic_DNA"/>
</dbReference>
<gene>
    <name evidence="1" type="ORF">Agub_g9061</name>
</gene>
<evidence type="ECO:0000313" key="1">
    <source>
        <dbReference type="EMBL" id="GFR47355.1"/>
    </source>
</evidence>
<organism evidence="1 2">
    <name type="scientific">Astrephomene gubernaculifera</name>
    <dbReference type="NCBI Taxonomy" id="47775"/>
    <lineage>
        <taxon>Eukaryota</taxon>
        <taxon>Viridiplantae</taxon>
        <taxon>Chlorophyta</taxon>
        <taxon>core chlorophytes</taxon>
        <taxon>Chlorophyceae</taxon>
        <taxon>CS clade</taxon>
        <taxon>Chlamydomonadales</taxon>
        <taxon>Astrephomenaceae</taxon>
        <taxon>Astrephomene</taxon>
    </lineage>
</organism>
<evidence type="ECO:0000313" key="2">
    <source>
        <dbReference type="Proteomes" id="UP001054857"/>
    </source>
</evidence>